<dbReference type="GeneID" id="86842717"/>
<evidence type="ECO:0000256" key="3">
    <source>
        <dbReference type="ARBA" id="ARBA00014831"/>
    </source>
</evidence>
<gene>
    <name evidence="6" type="ORF">CJ198_03630</name>
</gene>
<comment type="subunit">
    <text evidence="2">Forms a homooligomeric, either hexameric or heptameric, ring-like structure which stacks co-axially with the proteasomal alpha-rings.</text>
</comment>
<dbReference type="EMBL" id="PNFZ01000002">
    <property type="protein sequence ID" value="PMB98450.1"/>
    <property type="molecule type" value="Genomic_DNA"/>
</dbReference>
<evidence type="ECO:0000256" key="5">
    <source>
        <dbReference type="SAM" id="MobiDB-lite"/>
    </source>
</evidence>
<keyword evidence="7" id="KW-1185">Reference proteome</keyword>
<dbReference type="GO" id="GO:0000502">
    <property type="term" value="C:proteasome complex"/>
    <property type="evidence" value="ECO:0007669"/>
    <property type="project" value="UniProtKB-KW"/>
</dbReference>
<evidence type="ECO:0000256" key="2">
    <source>
        <dbReference type="ARBA" id="ARBA00011402"/>
    </source>
</evidence>
<accession>A0A2N6PID7</accession>
<organism evidence="6 7">
    <name type="scientific">Brevibacterium luteolum</name>
    <dbReference type="NCBI Taxonomy" id="199591"/>
    <lineage>
        <taxon>Bacteria</taxon>
        <taxon>Bacillati</taxon>
        <taxon>Actinomycetota</taxon>
        <taxon>Actinomycetes</taxon>
        <taxon>Micrococcales</taxon>
        <taxon>Brevibacteriaceae</taxon>
        <taxon>Brevibacterium</taxon>
    </lineage>
</organism>
<dbReference type="InterPro" id="IPR019695">
    <property type="entry name" value="Proteasome_act"/>
</dbReference>
<comment type="similarity">
    <text evidence="1">Belongs to the Bpa family.</text>
</comment>
<keyword evidence="4" id="KW-0647">Proteasome</keyword>
<dbReference type="OrthoDB" id="5189298at2"/>
<dbReference type="RefSeq" id="WP_102160948.1">
    <property type="nucleotide sequence ID" value="NZ_JALXPM010000016.1"/>
</dbReference>
<dbReference type="AlphaFoldDB" id="A0A2N6PID7"/>
<dbReference type="Proteomes" id="UP000235703">
    <property type="component" value="Unassembled WGS sequence"/>
</dbReference>
<comment type="caution">
    <text evidence="6">The sequence shown here is derived from an EMBL/GenBank/DDBJ whole genome shotgun (WGS) entry which is preliminary data.</text>
</comment>
<evidence type="ECO:0000256" key="1">
    <source>
        <dbReference type="ARBA" id="ARBA00006639"/>
    </source>
</evidence>
<name>A0A2N6PID7_9MICO</name>
<dbReference type="Pfam" id="PF10759">
    <property type="entry name" value="BPA"/>
    <property type="match status" value="1"/>
</dbReference>
<evidence type="ECO:0000313" key="7">
    <source>
        <dbReference type="Proteomes" id="UP000235703"/>
    </source>
</evidence>
<protein>
    <recommendedName>
        <fullName evidence="3">Bacterial proteasome activator</fullName>
    </recommendedName>
</protein>
<feature type="region of interest" description="Disordered" evidence="5">
    <location>
        <begin position="1"/>
        <end position="98"/>
    </location>
</feature>
<dbReference type="GO" id="GO:0061136">
    <property type="term" value="P:regulation of proteasomal protein catabolic process"/>
    <property type="evidence" value="ECO:0007669"/>
    <property type="project" value="InterPro"/>
</dbReference>
<evidence type="ECO:0000256" key="4">
    <source>
        <dbReference type="ARBA" id="ARBA00022942"/>
    </source>
</evidence>
<evidence type="ECO:0000313" key="6">
    <source>
        <dbReference type="EMBL" id="PMB98450.1"/>
    </source>
</evidence>
<proteinExistence type="inferred from homology"/>
<feature type="region of interest" description="Disordered" evidence="5">
    <location>
        <begin position="212"/>
        <end position="234"/>
    </location>
</feature>
<sequence length="234" mass="24705">MTDETTPQAPHLETLAQAAARLNGGHSTPGPEADPASGADETTQQGEQAAQRRDTSGQDTSSRDSGGQRAPGAEAGEQSARQQGGQERSAKISEPGKIVRVGTMAQQLLEEVRKTDLDEAGRGRLAEIHRRTIEELSAGMSDELIDELKRLDLPFGESETPSIGELRIAQAQLVGWLEGLFHGIQTALMSQQALAQSQAGQEAGALPRGVVVMGQEDGGGDSDSEAEQRPGNYL</sequence>
<reference evidence="6 7" key="1">
    <citation type="submission" date="2017-09" db="EMBL/GenBank/DDBJ databases">
        <title>Bacterial strain isolated from the female urinary microbiota.</title>
        <authorList>
            <person name="Thomas-White K."/>
            <person name="Kumar N."/>
            <person name="Forster S."/>
            <person name="Putonti C."/>
            <person name="Lawley T."/>
            <person name="Wolfe A.J."/>
        </authorList>
    </citation>
    <scope>NUCLEOTIDE SEQUENCE [LARGE SCALE GENOMIC DNA]</scope>
    <source>
        <strain evidence="6 7">UMB0680</strain>
    </source>
</reference>